<dbReference type="GO" id="GO:0032259">
    <property type="term" value="P:methylation"/>
    <property type="evidence" value="ECO:0007669"/>
    <property type="project" value="UniProtKB-KW"/>
</dbReference>
<dbReference type="RefSeq" id="WP_133288980.1">
    <property type="nucleotide sequence ID" value="NZ_SMSJ01000013.1"/>
</dbReference>
<reference evidence="1 2" key="1">
    <citation type="journal article" date="2016" name="J. Microbiol.">
        <title>Dankookia rubra gen. nov., sp. nov., an alphaproteobacterium isolated from sediment of a shallow stream.</title>
        <authorList>
            <person name="Kim W.H."/>
            <person name="Kim D.H."/>
            <person name="Kang K."/>
            <person name="Ahn T.Y."/>
        </authorList>
    </citation>
    <scope>NUCLEOTIDE SEQUENCE [LARGE SCALE GENOMIC DNA]</scope>
    <source>
        <strain evidence="1 2">JCM30602</strain>
    </source>
</reference>
<dbReference type="CDD" id="cd02440">
    <property type="entry name" value="AdoMet_MTases"/>
    <property type="match status" value="1"/>
</dbReference>
<keyword evidence="2" id="KW-1185">Reference proteome</keyword>
<dbReference type="InterPro" id="IPR029063">
    <property type="entry name" value="SAM-dependent_MTases_sf"/>
</dbReference>
<evidence type="ECO:0000313" key="1">
    <source>
        <dbReference type="EMBL" id="TDH62244.1"/>
    </source>
</evidence>
<dbReference type="Pfam" id="PF13489">
    <property type="entry name" value="Methyltransf_23"/>
    <property type="match status" value="1"/>
</dbReference>
<dbReference type="GO" id="GO:0008168">
    <property type="term" value="F:methyltransferase activity"/>
    <property type="evidence" value="ECO:0007669"/>
    <property type="project" value="UniProtKB-KW"/>
</dbReference>
<organism evidence="1 2">
    <name type="scientific">Dankookia rubra</name>
    <dbReference type="NCBI Taxonomy" id="1442381"/>
    <lineage>
        <taxon>Bacteria</taxon>
        <taxon>Pseudomonadati</taxon>
        <taxon>Pseudomonadota</taxon>
        <taxon>Alphaproteobacteria</taxon>
        <taxon>Acetobacterales</taxon>
        <taxon>Roseomonadaceae</taxon>
        <taxon>Dankookia</taxon>
    </lineage>
</organism>
<accession>A0A4R5QG33</accession>
<evidence type="ECO:0000313" key="2">
    <source>
        <dbReference type="Proteomes" id="UP000295096"/>
    </source>
</evidence>
<gene>
    <name evidence="1" type="ORF">E2C06_12725</name>
</gene>
<dbReference type="Gene3D" id="3.40.50.150">
    <property type="entry name" value="Vaccinia Virus protein VP39"/>
    <property type="match status" value="1"/>
</dbReference>
<proteinExistence type="predicted"/>
<dbReference type="OrthoDB" id="9791837at2"/>
<dbReference type="EMBL" id="SMSJ01000013">
    <property type="protein sequence ID" value="TDH62244.1"/>
    <property type="molecule type" value="Genomic_DNA"/>
</dbReference>
<keyword evidence="1" id="KW-0489">Methyltransferase</keyword>
<keyword evidence="1" id="KW-0808">Transferase</keyword>
<comment type="caution">
    <text evidence="1">The sequence shown here is derived from an EMBL/GenBank/DDBJ whole genome shotgun (WGS) entry which is preliminary data.</text>
</comment>
<protein>
    <submittedName>
        <fullName evidence="1">Class I SAM-dependent methyltransferase</fullName>
    </submittedName>
</protein>
<name>A0A4R5QG33_9PROT</name>
<dbReference type="Proteomes" id="UP000295096">
    <property type="component" value="Unassembled WGS sequence"/>
</dbReference>
<dbReference type="SUPFAM" id="SSF53335">
    <property type="entry name" value="S-adenosyl-L-methionine-dependent methyltransferases"/>
    <property type="match status" value="1"/>
</dbReference>
<sequence>MAQRTDTVAPTDQSMAGTYAASFYESHAAASLRSARCALGRAFGLLGVPAGVVDLGCGVGTWLRAAQELGTASILGVDGDWVPRDHLLIPQDRFLAADLAAPDPAAIAARLPRPADLAMCLEVAEHLDPPQAPGLVGLLAGLADAVLFSAAIPYQGGEHHVNEQWPDYWAALFDAEGFRCFDLLRPALWLHQELDWWYAQNMLLFARTGSPAEAALLRHGAPATPMRLVHPQPWSGLAGRPQQPADPMPLGLPFGQEAAPAPAGPLPLPAGGTVTLTNSNPWTHAKASGMQLHPNSPWEPALRLVYAGLPRLRAGRRLFQATLMTAPAAPPLLLRIGLVTAEGHVLDTPLVEIPPGTHRLLRRVFWPHAEACGLMLELVVAPGQPNNYDGALFVEAPWLE</sequence>
<dbReference type="AlphaFoldDB" id="A0A4R5QG33"/>